<comment type="caution">
    <text evidence="1">The sequence shown here is derived from an EMBL/GenBank/DDBJ whole genome shotgun (WGS) entry which is preliminary data.</text>
</comment>
<keyword evidence="2" id="KW-1185">Reference proteome</keyword>
<name>A0A4Y2U5F6_ARAVE</name>
<dbReference type="Proteomes" id="UP000499080">
    <property type="component" value="Unassembled WGS sequence"/>
</dbReference>
<dbReference type="EMBL" id="BGPR01033792">
    <property type="protein sequence ID" value="GBO07862.1"/>
    <property type="molecule type" value="Genomic_DNA"/>
</dbReference>
<dbReference type="AlphaFoldDB" id="A0A4Y2U5F6"/>
<reference evidence="1 2" key="1">
    <citation type="journal article" date="2019" name="Sci. Rep.">
        <title>Orb-weaving spider Araneus ventricosus genome elucidates the spidroin gene catalogue.</title>
        <authorList>
            <person name="Kono N."/>
            <person name="Nakamura H."/>
            <person name="Ohtoshi R."/>
            <person name="Moran D.A.P."/>
            <person name="Shinohara A."/>
            <person name="Yoshida Y."/>
            <person name="Fujiwara M."/>
            <person name="Mori M."/>
            <person name="Tomita M."/>
            <person name="Arakawa K."/>
        </authorList>
    </citation>
    <scope>NUCLEOTIDE SEQUENCE [LARGE SCALE GENOMIC DNA]</scope>
</reference>
<gene>
    <name evidence="1" type="ORF">AVEN_254837_1</name>
</gene>
<evidence type="ECO:0000313" key="2">
    <source>
        <dbReference type="Proteomes" id="UP000499080"/>
    </source>
</evidence>
<organism evidence="1 2">
    <name type="scientific">Araneus ventricosus</name>
    <name type="common">Orbweaver spider</name>
    <name type="synonym">Epeira ventricosa</name>
    <dbReference type="NCBI Taxonomy" id="182803"/>
    <lineage>
        <taxon>Eukaryota</taxon>
        <taxon>Metazoa</taxon>
        <taxon>Ecdysozoa</taxon>
        <taxon>Arthropoda</taxon>
        <taxon>Chelicerata</taxon>
        <taxon>Arachnida</taxon>
        <taxon>Araneae</taxon>
        <taxon>Araneomorphae</taxon>
        <taxon>Entelegynae</taxon>
        <taxon>Araneoidea</taxon>
        <taxon>Araneidae</taxon>
        <taxon>Araneus</taxon>
    </lineage>
</organism>
<proteinExistence type="predicted"/>
<accession>A0A4Y2U5F6</accession>
<evidence type="ECO:0000313" key="1">
    <source>
        <dbReference type="EMBL" id="GBO07862.1"/>
    </source>
</evidence>
<sequence>MFLSSLPPTRLALQNQGHLHASSLALPKTRSIHNEEQIQADIFLSSSYSITGPKTNKVVINRVREVIRVPGTFGRYHFRVPDTKYQVDTVSPNPNVHHISIKSI</sequence>
<protein>
    <submittedName>
        <fullName evidence="1">Uncharacterized protein</fullName>
    </submittedName>
</protein>